<dbReference type="Proteomes" id="UP000199045">
    <property type="component" value="Unassembled WGS sequence"/>
</dbReference>
<dbReference type="STRING" id="104663.SAMN04488121_103597"/>
<gene>
    <name evidence="1" type="ORF">SAMN04488121_103597</name>
</gene>
<dbReference type="AlphaFoldDB" id="A0A1G7RSU4"/>
<organism evidence="1 2">
    <name type="scientific">Chitinophaga filiformis</name>
    <name type="common">Myxococcus filiformis</name>
    <name type="synonym">Flexibacter filiformis</name>
    <dbReference type="NCBI Taxonomy" id="104663"/>
    <lineage>
        <taxon>Bacteria</taxon>
        <taxon>Pseudomonadati</taxon>
        <taxon>Bacteroidota</taxon>
        <taxon>Chitinophagia</taxon>
        <taxon>Chitinophagales</taxon>
        <taxon>Chitinophagaceae</taxon>
        <taxon>Chitinophaga</taxon>
    </lineage>
</organism>
<accession>A0A1G7RSU4</accession>
<dbReference type="EMBL" id="FNBN01000003">
    <property type="protein sequence ID" value="SDG13724.1"/>
    <property type="molecule type" value="Genomic_DNA"/>
</dbReference>
<evidence type="ECO:0000313" key="1">
    <source>
        <dbReference type="EMBL" id="SDG13724.1"/>
    </source>
</evidence>
<sequence length="249" mass="27850">MDFLFILLLSLRSYAPPVTIHVVVALCDNKYQGIVPVPAKIGNGQDPANNLYWGCGYGVKTFLKKQPDWQLVKLIKQPAAYIHERLIFKHRSSGVYLVADAYDGARMKEAITNFLRYAAGRDCTPIPVDNDTVPAGGDARLICFVGHNGLMDLTLPAYPVKADSRPRDVAVFACYSKSYFSEPIRKTGANPLIWTTHLMSPEAYTLDAMIDSWLQKEKSGLIQEKVARTYNQYQHCGLTGARRLFSTGW</sequence>
<reference evidence="2" key="1">
    <citation type="submission" date="2016-10" db="EMBL/GenBank/DDBJ databases">
        <authorList>
            <person name="Varghese N."/>
            <person name="Submissions S."/>
        </authorList>
    </citation>
    <scope>NUCLEOTIDE SEQUENCE [LARGE SCALE GENOMIC DNA]</scope>
    <source>
        <strain evidence="2">DSM 527</strain>
    </source>
</reference>
<proteinExistence type="predicted"/>
<evidence type="ECO:0000313" key="2">
    <source>
        <dbReference type="Proteomes" id="UP000199045"/>
    </source>
</evidence>
<protein>
    <submittedName>
        <fullName evidence="1">Uncharacterized protein</fullName>
    </submittedName>
</protein>
<name>A0A1G7RSU4_CHIFI</name>